<accession>A0A414ZRF6</accession>
<name>A0A414ZRF6_9FIRM</name>
<evidence type="ECO:0000313" key="2">
    <source>
        <dbReference type="Proteomes" id="UP000285865"/>
    </source>
</evidence>
<sequence>MSKMIKYAVKCNSLYKLIAVISVCALLGTSVYFVCNTIQHITDKICEYKEVSIKAQYDDTSLEVDLHEQNEVGTE</sequence>
<comment type="caution">
    <text evidence="1">The sequence shown here is derived from an EMBL/GenBank/DDBJ whole genome shotgun (WGS) entry which is preliminary data.</text>
</comment>
<evidence type="ECO:0000313" key="1">
    <source>
        <dbReference type="EMBL" id="RHI25829.1"/>
    </source>
</evidence>
<dbReference type="AlphaFoldDB" id="A0A414ZRF6"/>
<dbReference type="RefSeq" id="WP_118257305.1">
    <property type="nucleotide sequence ID" value="NZ_QRKN01000001.1"/>
</dbReference>
<dbReference type="Proteomes" id="UP000285865">
    <property type="component" value="Unassembled WGS sequence"/>
</dbReference>
<reference evidence="1 2" key="1">
    <citation type="submission" date="2018-08" db="EMBL/GenBank/DDBJ databases">
        <title>A genome reference for cultivated species of the human gut microbiota.</title>
        <authorList>
            <person name="Zou Y."/>
            <person name="Xue W."/>
            <person name="Luo G."/>
        </authorList>
    </citation>
    <scope>NUCLEOTIDE SEQUENCE [LARGE SCALE GENOMIC DNA]</scope>
    <source>
        <strain evidence="1 2">AM16-11</strain>
    </source>
</reference>
<protein>
    <submittedName>
        <fullName evidence="1">Uncharacterized protein</fullName>
    </submittedName>
</protein>
<gene>
    <name evidence="1" type="ORF">DW172_03890</name>
</gene>
<organism evidence="1 2">
    <name type="scientific">Agathobacter rectalis</name>
    <dbReference type="NCBI Taxonomy" id="39491"/>
    <lineage>
        <taxon>Bacteria</taxon>
        <taxon>Bacillati</taxon>
        <taxon>Bacillota</taxon>
        <taxon>Clostridia</taxon>
        <taxon>Lachnospirales</taxon>
        <taxon>Lachnospiraceae</taxon>
        <taxon>Agathobacter</taxon>
    </lineage>
</organism>
<dbReference type="EMBL" id="QRKN01000001">
    <property type="protein sequence ID" value="RHI25829.1"/>
    <property type="molecule type" value="Genomic_DNA"/>
</dbReference>
<proteinExistence type="predicted"/>